<dbReference type="InterPro" id="IPR004017">
    <property type="entry name" value="Cys_rich_dom"/>
</dbReference>
<dbReference type="InterPro" id="IPR017900">
    <property type="entry name" value="4Fe4S_Fe_S_CS"/>
</dbReference>
<sequence length="428" mass="45915">MQHRIDGARLGPYGPAMAAAIEACVHCGFCLPACPTYQELGEEMDSPRGRIYLIKEALEGRLSVDGAAGQHVDRCLGCLACVEACPSGVRYDLLLVGFREWQETRRKRSALSRWWRRGLLSVLPYPRRLRAAVALGRAAGGMRRWLPRRLRAMIDRIPPEPVRAAGVPPAIPTRGPRRARVALLRGCVESVLAPGILEAAVRVLTANGVEAVVPEGQGCCGALALHAGAAAQARALARRNLRALRPEEVDAIVTTAAGCGSAMKEYPALFAGRPEQDRARAFSAKVRDISEFLDAMGITPPSAAGRPGRVAYHDACHLGHGQGVRDAPRRLLSRMPGVELVEIPDGDTCCGSAGIYHLEHPELARRLQERKVEAILRTGAGTVVAGNIGCIVQIREGLARRGAGRVRVQHTVELLDRAYARPEGGGGG</sequence>
<evidence type="ECO:0000256" key="4">
    <source>
        <dbReference type="ARBA" id="ARBA00023004"/>
    </source>
</evidence>
<proteinExistence type="predicted"/>
<keyword evidence="6" id="KW-0249">Electron transport</keyword>
<feature type="domain" description="4Fe-4S ferredoxin-type" evidence="7">
    <location>
        <begin position="15"/>
        <end position="45"/>
    </location>
</feature>
<name>A0ABZ1C1F5_9FIRM</name>
<keyword evidence="9" id="KW-1185">Reference proteome</keyword>
<keyword evidence="8" id="KW-0560">Oxidoreductase</keyword>
<keyword evidence="3" id="KW-0677">Repeat</keyword>
<evidence type="ECO:0000256" key="1">
    <source>
        <dbReference type="ARBA" id="ARBA00022485"/>
    </source>
</evidence>
<keyword evidence="5 6" id="KW-0411">Iron-sulfur</keyword>
<comment type="function">
    <text evidence="6">Component of a complex that catalyzes the oxidation of glycolate to glyoxylate.</text>
</comment>
<dbReference type="Gene3D" id="1.10.1060.10">
    <property type="entry name" value="Alpha-helical ferredoxin"/>
    <property type="match status" value="1"/>
</dbReference>
<dbReference type="EMBL" id="CP141615">
    <property type="protein sequence ID" value="WRP18133.1"/>
    <property type="molecule type" value="Genomic_DNA"/>
</dbReference>
<evidence type="ECO:0000256" key="5">
    <source>
        <dbReference type="ARBA" id="ARBA00023014"/>
    </source>
</evidence>
<evidence type="ECO:0000313" key="9">
    <source>
        <dbReference type="Proteomes" id="UP001332192"/>
    </source>
</evidence>
<keyword evidence="6" id="KW-0813">Transport</keyword>
<keyword evidence="1 6" id="KW-0004">4Fe-4S</keyword>
<evidence type="ECO:0000256" key="6">
    <source>
        <dbReference type="PIRNR" id="PIRNR000139"/>
    </source>
</evidence>
<comment type="catalytic activity">
    <reaction evidence="6">
        <text>glycolate + A = glyoxylate + AH2</text>
        <dbReference type="Rhea" id="RHEA:21264"/>
        <dbReference type="ChEBI" id="CHEBI:13193"/>
        <dbReference type="ChEBI" id="CHEBI:17499"/>
        <dbReference type="ChEBI" id="CHEBI:29805"/>
        <dbReference type="ChEBI" id="CHEBI:36655"/>
        <dbReference type="EC" id="1.1.99.14"/>
    </reaction>
</comment>
<dbReference type="PANTHER" id="PTHR32479:SF17">
    <property type="entry name" value="GLYCOLATE OXIDASE IRON-SULFUR SUBUNIT"/>
    <property type="match status" value="1"/>
</dbReference>
<dbReference type="Pfam" id="PF13183">
    <property type="entry name" value="Fer4_8"/>
    <property type="match status" value="1"/>
</dbReference>
<dbReference type="EC" id="1.1.99.14" evidence="6"/>
<reference evidence="8 9" key="1">
    <citation type="journal article" date="2024" name="Front. Microbiol.">
        <title>Novel thermophilic genera Geochorda gen. nov. and Carboxydochorda gen. nov. from the deep terrestrial subsurface reveal the ecophysiological diversity in the class Limnochordia.</title>
        <authorList>
            <person name="Karnachuk O.V."/>
            <person name="Lukina A.P."/>
            <person name="Avakyan M.R."/>
            <person name="Kadnikov V.V."/>
            <person name="Begmatov S."/>
            <person name="Beletsky A.V."/>
            <person name="Vlasova K.G."/>
            <person name="Novikov A.A."/>
            <person name="Shcherbakova V.A."/>
            <person name="Mardanov A.V."/>
            <person name="Ravin N.V."/>
        </authorList>
    </citation>
    <scope>NUCLEOTIDE SEQUENCE [LARGE SCALE GENOMIC DNA]</scope>
    <source>
        <strain evidence="8 9">L945</strain>
    </source>
</reference>
<evidence type="ECO:0000256" key="3">
    <source>
        <dbReference type="ARBA" id="ARBA00022737"/>
    </source>
</evidence>
<dbReference type="InterPro" id="IPR017896">
    <property type="entry name" value="4Fe4S_Fe-S-bd"/>
</dbReference>
<evidence type="ECO:0000313" key="8">
    <source>
        <dbReference type="EMBL" id="WRP18133.1"/>
    </source>
</evidence>
<gene>
    <name evidence="8" type="primary">glcF</name>
    <name evidence="8" type="ORF">U7230_03765</name>
</gene>
<comment type="catalytic activity">
    <reaction evidence="6">
        <text>(R)-lactate + A = pyruvate + AH2</text>
        <dbReference type="Rhea" id="RHEA:15089"/>
        <dbReference type="ChEBI" id="CHEBI:13193"/>
        <dbReference type="ChEBI" id="CHEBI:15361"/>
        <dbReference type="ChEBI" id="CHEBI:16004"/>
        <dbReference type="ChEBI" id="CHEBI:17499"/>
    </reaction>
</comment>
<dbReference type="PIRSF" id="PIRSF000139">
    <property type="entry name" value="Glc_ox_4Fe-4S"/>
    <property type="match status" value="1"/>
</dbReference>
<organism evidence="8 9">
    <name type="scientific">Carboxydichorda subterranea</name>
    <dbReference type="NCBI Taxonomy" id="3109565"/>
    <lineage>
        <taxon>Bacteria</taxon>
        <taxon>Bacillati</taxon>
        <taxon>Bacillota</taxon>
        <taxon>Limnochordia</taxon>
        <taxon>Limnochordales</taxon>
        <taxon>Geochordaceae</taxon>
        <taxon>Carboxydichorda</taxon>
    </lineage>
</organism>
<accession>A0ABZ1C1F5</accession>
<feature type="domain" description="4Fe-4S ferredoxin-type" evidence="7">
    <location>
        <begin position="66"/>
        <end position="89"/>
    </location>
</feature>
<dbReference type="SUPFAM" id="SSF54862">
    <property type="entry name" value="4Fe-4S ferredoxins"/>
    <property type="match status" value="1"/>
</dbReference>
<comment type="cofactor">
    <cofactor evidence="6">
        <name>[4Fe-4S] cluster</name>
        <dbReference type="ChEBI" id="CHEBI:49883"/>
    </cofactor>
    <text evidence="6">Binds 2 [4Fe-4S] clusters.</text>
</comment>
<keyword evidence="2 6" id="KW-0479">Metal-binding</keyword>
<dbReference type="PROSITE" id="PS51379">
    <property type="entry name" value="4FE4S_FER_2"/>
    <property type="match status" value="2"/>
</dbReference>
<dbReference type="NCBIfam" id="NF008434">
    <property type="entry name" value="PRK11274.1"/>
    <property type="match status" value="1"/>
</dbReference>
<dbReference type="GO" id="GO:0019154">
    <property type="term" value="F:glycolate dehydrogenase activity"/>
    <property type="evidence" value="ECO:0007669"/>
    <property type="project" value="UniProtKB-EC"/>
</dbReference>
<dbReference type="InterPro" id="IPR009051">
    <property type="entry name" value="Helical_ferredxn"/>
</dbReference>
<dbReference type="Proteomes" id="UP001332192">
    <property type="component" value="Chromosome"/>
</dbReference>
<keyword evidence="4 6" id="KW-0408">Iron</keyword>
<protein>
    <recommendedName>
        <fullName evidence="6">Glycolate oxidase iron-sulfur subunit</fullName>
        <ecNumber evidence="6">1.1.99.14</ecNumber>
    </recommendedName>
</protein>
<dbReference type="Pfam" id="PF02754">
    <property type="entry name" value="CCG"/>
    <property type="match status" value="2"/>
</dbReference>
<dbReference type="PROSITE" id="PS00198">
    <property type="entry name" value="4FE4S_FER_1"/>
    <property type="match status" value="1"/>
</dbReference>
<evidence type="ECO:0000259" key="7">
    <source>
        <dbReference type="PROSITE" id="PS51379"/>
    </source>
</evidence>
<dbReference type="RefSeq" id="WP_324717404.1">
    <property type="nucleotide sequence ID" value="NZ_CP141615.1"/>
</dbReference>
<evidence type="ECO:0000256" key="2">
    <source>
        <dbReference type="ARBA" id="ARBA00022723"/>
    </source>
</evidence>
<dbReference type="PANTHER" id="PTHR32479">
    <property type="entry name" value="GLYCOLATE OXIDASE IRON-SULFUR SUBUNIT"/>
    <property type="match status" value="1"/>
</dbReference>
<dbReference type="InterPro" id="IPR012257">
    <property type="entry name" value="Glc_ox_4Fe-4S"/>
</dbReference>